<dbReference type="NCBIfam" id="TIGR02543">
    <property type="entry name" value="List_Bact_rpt"/>
    <property type="match status" value="1"/>
</dbReference>
<keyword evidence="4" id="KW-0732">Signal</keyword>
<sequence length="1162" mass="133203">MLKHKFKEKFLLLLLVFSLILSPNLVNAEEEEDPPIEDPPIFSVYMNGSYKYPYEGLDEEEHEGVVLDGFEYDVSVEEEGHSDFFRKYLKDNNYNVQLPLKWKDRYDSEAEPQYVDAVTWGDSFPDYITEADCINGNYVKRLKLPQDGKLKFFKFRSNRTLLEGVDYAPQDEDFYFCLPHAPQLKGYKLEDASYPTKKGKKLTIDVSYNGSWLGNVYFEDFKGQDKLNYDIGKLTYRRILTPHNDPILKKLAPWLKYHTNMVRLNLICKNKEGKELQRKALVGLEKYELEALPKNEDFPDRIVLKYKETPSPNPKNLETYLCWQNYFQGKEEELRKCSSKAQEHISKYHKDVNEGGGRNELGMVEDWYLCFNPKNITPYKIPGRDDRVGPYDTYLCPKNYFYLDQKETETIQAPEIPGYKRPVAQEVSFKYNDTDFRMNEEDFVWEKDVVFTYEKEEDPTPQPGKFEVNYYVDDEIYTTTSATPAKPLTKPTNPVKEGHSFVGWFEKNGREWDFSKVPTGNLKLYAKFAPVDKTKLEAKIKDLEALKAGDFTSATWVDLQVSLRLAKQALEKENVSQKQIDERLEDLQRAYLALERSSSNPDEPTPPAPKKLSILEVKNPKDIKVNLGTSEDKAKEELDRYVKIIASDKKTYYAPLTWSIYNYDKDKSAVYTAKGSYRIPSGFEDANTQKITTAKVEVLGQSSGDFKYFENLDKIKIKKGEKLTLPTQVVAHYKDGSKKSLSVTWETKNFDSNKVGTSWIYGKVEGLEAKPSICVEVINESQDLTNKKVSVLRDVRGHWAQDAIVWTVENNLFYGNAQQEFEPNKKITRGEFISVLFRLTGERSENYLNTHFDDVHKGEYFQGAIEWGRRNNVVSGYGDGKFHPDDTLTREQEAAILRRFNNVMNFKFEGVGRKTFADEGRISDWAKEDVRTIQVQGLMTGNQYNQFMPKKQITRAEIAQILYNMNNRVIGTRVTQSNTNTTTTMGSSLTTSSGTRHQGILPINNGTSTTINPGTTPDKNQNSTTKQSTATVSIDILTGLRNLNAFSSNMQGRIPSSGYFLSPTKISIIPGESVWDVTQRAANQYGISIRKEFTPKYNSIYVQAINGIGEFDGGQRSGWMYNINGIYPNRGASAIKVKNGDTIQWRYTMDYGNDIGGYLGDY</sequence>
<dbReference type="Pfam" id="PF09479">
    <property type="entry name" value="Flg_new"/>
    <property type="match status" value="1"/>
</dbReference>
<feature type="region of interest" description="Disordered" evidence="3">
    <location>
        <begin position="977"/>
        <end position="1028"/>
    </location>
</feature>
<dbReference type="InterPro" id="IPR027954">
    <property type="entry name" value="Transcobalamin-like_C"/>
</dbReference>
<organism evidence="6 7">
    <name type="scientific">Urinicoccus massiliensis</name>
    <dbReference type="NCBI Taxonomy" id="1723382"/>
    <lineage>
        <taxon>Bacteria</taxon>
        <taxon>Bacillati</taxon>
        <taxon>Bacillota</taxon>
        <taxon>Tissierellia</taxon>
        <taxon>Tissierellales</taxon>
        <taxon>Peptoniphilaceae</taxon>
        <taxon>Urinicoccus</taxon>
    </lineage>
</organism>
<evidence type="ECO:0000256" key="4">
    <source>
        <dbReference type="SAM" id="SignalP"/>
    </source>
</evidence>
<dbReference type="AlphaFoldDB" id="A0A8H2MFM7"/>
<protein>
    <submittedName>
        <fullName evidence="6">Endo-1,4-beta-xylanase A</fullName>
        <ecNumber evidence="6">3.2.1.8</ecNumber>
    </submittedName>
</protein>
<dbReference type="Gene3D" id="2.170.130.30">
    <property type="match status" value="1"/>
</dbReference>
<dbReference type="EC" id="3.2.1.8" evidence="6"/>
<dbReference type="InterPro" id="IPR011081">
    <property type="entry name" value="Big_4"/>
</dbReference>
<name>A0A8H2MFM7_9FIRM</name>
<feature type="compositionally biased region" description="Low complexity" evidence="3">
    <location>
        <begin position="977"/>
        <end position="995"/>
    </location>
</feature>
<gene>
    <name evidence="6" type="primary">xynA1_8</name>
    <name evidence="6" type="ORF">NCTC13150_01283</name>
</gene>
<evidence type="ECO:0000256" key="1">
    <source>
        <dbReference type="ARBA" id="ARBA00004196"/>
    </source>
</evidence>
<accession>A0A8H2MFM7</accession>
<keyword evidence="6" id="KW-0624">Polysaccharide degradation</keyword>
<dbReference type="InterPro" id="IPR001119">
    <property type="entry name" value="SLH_dom"/>
</dbReference>
<dbReference type="Pfam" id="PF00395">
    <property type="entry name" value="SLH"/>
    <property type="match status" value="3"/>
</dbReference>
<feature type="domain" description="SLH" evidence="5">
    <location>
        <begin position="787"/>
        <end position="847"/>
    </location>
</feature>
<dbReference type="Pfam" id="PF07532">
    <property type="entry name" value="Big_4"/>
    <property type="match status" value="1"/>
</dbReference>
<keyword evidence="6" id="KW-0378">Hydrolase</keyword>
<evidence type="ECO:0000256" key="2">
    <source>
        <dbReference type="SAM" id="Coils"/>
    </source>
</evidence>
<evidence type="ECO:0000313" key="6">
    <source>
        <dbReference type="EMBL" id="VFB16730.1"/>
    </source>
</evidence>
<dbReference type="Gene3D" id="2.60.40.4270">
    <property type="entry name" value="Listeria-Bacteroides repeat domain"/>
    <property type="match status" value="1"/>
</dbReference>
<keyword evidence="6" id="KW-0326">Glycosidase</keyword>
<dbReference type="InterPro" id="IPR042229">
    <property type="entry name" value="Listeria/Bacterioides_rpt_sf"/>
</dbReference>
<evidence type="ECO:0000256" key="3">
    <source>
        <dbReference type="SAM" id="MobiDB-lite"/>
    </source>
</evidence>
<feature type="compositionally biased region" description="Polar residues" evidence="3">
    <location>
        <begin position="1004"/>
        <end position="1028"/>
    </location>
</feature>
<dbReference type="InterPro" id="IPR051465">
    <property type="entry name" value="Cell_Envelope_Struct_Comp"/>
</dbReference>
<dbReference type="EMBL" id="CAACYI010000001">
    <property type="protein sequence ID" value="VFB16730.1"/>
    <property type="molecule type" value="Genomic_DNA"/>
</dbReference>
<dbReference type="GO" id="GO:0031176">
    <property type="term" value="F:endo-1,4-beta-xylanase activity"/>
    <property type="evidence" value="ECO:0007669"/>
    <property type="project" value="UniProtKB-EC"/>
</dbReference>
<dbReference type="Pfam" id="PF14478">
    <property type="entry name" value="DUF4430"/>
    <property type="match status" value="1"/>
</dbReference>
<keyword evidence="6" id="KW-0858">Xylan degradation</keyword>
<keyword evidence="6" id="KW-0119">Carbohydrate metabolism</keyword>
<keyword evidence="7" id="KW-1185">Reference proteome</keyword>
<feature type="signal peptide" evidence="4">
    <location>
        <begin position="1"/>
        <end position="28"/>
    </location>
</feature>
<comment type="subcellular location">
    <subcellularLocation>
        <location evidence="1">Cell envelope</location>
    </subcellularLocation>
</comment>
<comment type="caution">
    <text evidence="6">The sequence shown here is derived from an EMBL/GenBank/DDBJ whole genome shotgun (WGS) entry which is preliminary data.</text>
</comment>
<evidence type="ECO:0000259" key="5">
    <source>
        <dbReference type="PROSITE" id="PS51272"/>
    </source>
</evidence>
<dbReference type="Proteomes" id="UP000377798">
    <property type="component" value="Unassembled WGS sequence"/>
</dbReference>
<dbReference type="InterPro" id="IPR013378">
    <property type="entry name" value="InlB-like_B-rpt"/>
</dbReference>
<feature type="domain" description="SLH" evidence="5">
    <location>
        <begin position="848"/>
        <end position="911"/>
    </location>
</feature>
<dbReference type="PANTHER" id="PTHR43308">
    <property type="entry name" value="OUTER MEMBRANE PROTEIN ALPHA-RELATED"/>
    <property type="match status" value="1"/>
</dbReference>
<dbReference type="PROSITE" id="PS51272">
    <property type="entry name" value="SLH"/>
    <property type="match status" value="3"/>
</dbReference>
<feature type="chain" id="PRO_5034346143" evidence="4">
    <location>
        <begin position="29"/>
        <end position="1162"/>
    </location>
</feature>
<keyword evidence="2" id="KW-0175">Coiled coil</keyword>
<dbReference type="Gene3D" id="1.20.1270.70">
    <property type="entry name" value="Designed single chain three-helix bundle"/>
    <property type="match status" value="1"/>
</dbReference>
<dbReference type="GO" id="GO:0045493">
    <property type="term" value="P:xylan catabolic process"/>
    <property type="evidence" value="ECO:0007669"/>
    <property type="project" value="UniProtKB-KW"/>
</dbReference>
<feature type="coiled-coil region" evidence="2">
    <location>
        <begin position="570"/>
        <end position="597"/>
    </location>
</feature>
<proteinExistence type="predicted"/>
<dbReference type="GO" id="GO:0030313">
    <property type="term" value="C:cell envelope"/>
    <property type="evidence" value="ECO:0007669"/>
    <property type="project" value="UniProtKB-SubCell"/>
</dbReference>
<feature type="domain" description="SLH" evidence="5">
    <location>
        <begin position="913"/>
        <end position="976"/>
    </location>
</feature>
<reference evidence="6 7" key="1">
    <citation type="submission" date="2019-02" db="EMBL/GenBank/DDBJ databases">
        <authorList>
            <consortium name="Pathogen Informatics"/>
        </authorList>
    </citation>
    <scope>NUCLEOTIDE SEQUENCE [LARGE SCALE GENOMIC DNA]</scope>
    <source>
        <strain evidence="6 7">3012STDY7089603</strain>
    </source>
</reference>
<evidence type="ECO:0000313" key="7">
    <source>
        <dbReference type="Proteomes" id="UP000377798"/>
    </source>
</evidence>